<sequence>SRSLSSGGRKQLKNQVQGCRTDDARNGSVEPYVPLRASIQEMVWITFMYLTKVASRLADEKPKPLLVGIGGDPQPTPEVRWTHAHWLLTAPDNLPQVPRFASKWEMLPTRASPPA</sequence>
<dbReference type="AlphaFoldDB" id="A0A2S4WBR6"/>
<reference evidence="2 3" key="1">
    <citation type="submission" date="2017-12" db="EMBL/GenBank/DDBJ databases">
        <title>Gene loss provides genomic basis for host adaptation in cereal stripe rust fungi.</title>
        <authorList>
            <person name="Xia C."/>
        </authorList>
    </citation>
    <scope>NUCLEOTIDE SEQUENCE [LARGE SCALE GENOMIC DNA]</scope>
    <source>
        <strain evidence="2 3">93TX-2</strain>
    </source>
</reference>
<accession>A0A2S4WBR6</accession>
<proteinExistence type="predicted"/>
<feature type="non-terminal residue" evidence="2">
    <location>
        <position position="1"/>
    </location>
</feature>
<keyword evidence="3" id="KW-1185">Reference proteome</keyword>
<gene>
    <name evidence="2" type="ORF">PSHT_04888</name>
</gene>
<comment type="caution">
    <text evidence="2">The sequence shown here is derived from an EMBL/GenBank/DDBJ whole genome shotgun (WGS) entry which is preliminary data.</text>
</comment>
<dbReference type="Proteomes" id="UP000238274">
    <property type="component" value="Unassembled WGS sequence"/>
</dbReference>
<evidence type="ECO:0000313" key="3">
    <source>
        <dbReference type="Proteomes" id="UP000238274"/>
    </source>
</evidence>
<evidence type="ECO:0000256" key="1">
    <source>
        <dbReference type="SAM" id="MobiDB-lite"/>
    </source>
</evidence>
<feature type="region of interest" description="Disordered" evidence="1">
    <location>
        <begin position="1"/>
        <end position="28"/>
    </location>
</feature>
<reference evidence="3" key="2">
    <citation type="journal article" date="2018" name="BMC Genomics">
        <title>Genomic insights into host adaptation between the wheat stripe rust pathogen (Puccinia striiformis f. sp. tritici) and the barley stripe rust pathogen (Puccinia striiformis f. sp. hordei).</title>
        <authorList>
            <person name="Xia C."/>
            <person name="Wang M."/>
            <person name="Yin C."/>
            <person name="Cornejo O.E."/>
            <person name="Hulbert S.H."/>
            <person name="Chen X."/>
        </authorList>
    </citation>
    <scope>NUCLEOTIDE SEQUENCE [LARGE SCALE GENOMIC DNA]</scope>
    <source>
        <strain evidence="3">93TX-2</strain>
    </source>
</reference>
<feature type="non-terminal residue" evidence="2">
    <location>
        <position position="115"/>
    </location>
</feature>
<dbReference type="VEuPathDB" id="FungiDB:PSTT_02119"/>
<name>A0A2S4WBR6_9BASI</name>
<organism evidence="2 3">
    <name type="scientific">Puccinia striiformis</name>
    <dbReference type="NCBI Taxonomy" id="27350"/>
    <lineage>
        <taxon>Eukaryota</taxon>
        <taxon>Fungi</taxon>
        <taxon>Dikarya</taxon>
        <taxon>Basidiomycota</taxon>
        <taxon>Pucciniomycotina</taxon>
        <taxon>Pucciniomycetes</taxon>
        <taxon>Pucciniales</taxon>
        <taxon>Pucciniaceae</taxon>
        <taxon>Puccinia</taxon>
    </lineage>
</organism>
<reference evidence="3" key="3">
    <citation type="journal article" date="2018" name="Mol. Plant Microbe Interact.">
        <title>Genome sequence resources for the wheat stripe rust pathogen (Puccinia striiformis f. sp. tritici) and the barley stripe rust pathogen (Puccinia striiformis f. sp. hordei).</title>
        <authorList>
            <person name="Xia C."/>
            <person name="Wang M."/>
            <person name="Yin C."/>
            <person name="Cornejo O.E."/>
            <person name="Hulbert S.H."/>
            <person name="Chen X."/>
        </authorList>
    </citation>
    <scope>NUCLEOTIDE SEQUENCE [LARGE SCALE GENOMIC DNA]</scope>
    <source>
        <strain evidence="3">93TX-2</strain>
    </source>
</reference>
<protein>
    <submittedName>
        <fullName evidence="2">Uncharacterized protein</fullName>
    </submittedName>
</protein>
<evidence type="ECO:0000313" key="2">
    <source>
        <dbReference type="EMBL" id="POW19201.1"/>
    </source>
</evidence>
<dbReference type="EMBL" id="PKSM01000052">
    <property type="protein sequence ID" value="POW19201.1"/>
    <property type="molecule type" value="Genomic_DNA"/>
</dbReference>
<dbReference type="VEuPathDB" id="FungiDB:PSHT_04888"/>
<feature type="compositionally biased region" description="Polar residues" evidence="1">
    <location>
        <begin position="1"/>
        <end position="18"/>
    </location>
</feature>